<comment type="caution">
    <text evidence="1">The sequence shown here is derived from an EMBL/GenBank/DDBJ whole genome shotgun (WGS) entry which is preliminary data.</text>
</comment>
<evidence type="ECO:0000313" key="2">
    <source>
        <dbReference type="Proteomes" id="UP000676336"/>
    </source>
</evidence>
<organism evidence="1 2">
    <name type="scientific">Rotaria magnacalcarata</name>
    <dbReference type="NCBI Taxonomy" id="392030"/>
    <lineage>
        <taxon>Eukaryota</taxon>
        <taxon>Metazoa</taxon>
        <taxon>Spiralia</taxon>
        <taxon>Gnathifera</taxon>
        <taxon>Rotifera</taxon>
        <taxon>Eurotatoria</taxon>
        <taxon>Bdelloidea</taxon>
        <taxon>Philodinida</taxon>
        <taxon>Philodinidae</taxon>
        <taxon>Rotaria</taxon>
    </lineage>
</organism>
<dbReference type="Proteomes" id="UP000676336">
    <property type="component" value="Unassembled WGS sequence"/>
</dbReference>
<name>A0A8S2T0P0_9BILA</name>
<proteinExistence type="predicted"/>
<protein>
    <submittedName>
        <fullName evidence="1">Uncharacterized protein</fullName>
    </submittedName>
</protein>
<gene>
    <name evidence="1" type="ORF">SMN809_LOCUS24342</name>
</gene>
<accession>A0A8S2T0P0</accession>
<sequence length="60" mass="6899">NSSTQIERQIQVDTIKERFYSLCQAHIEMSNLLDSTIDATNDETILKALIDRDGKQMNIE</sequence>
<evidence type="ECO:0000313" key="1">
    <source>
        <dbReference type="EMBL" id="CAF4259344.1"/>
    </source>
</evidence>
<feature type="non-terminal residue" evidence="1">
    <location>
        <position position="1"/>
    </location>
</feature>
<reference evidence="1" key="1">
    <citation type="submission" date="2021-02" db="EMBL/GenBank/DDBJ databases">
        <authorList>
            <person name="Nowell W R."/>
        </authorList>
    </citation>
    <scope>NUCLEOTIDE SEQUENCE</scope>
</reference>
<dbReference type="EMBL" id="CAJOBI010028445">
    <property type="protein sequence ID" value="CAF4259344.1"/>
    <property type="molecule type" value="Genomic_DNA"/>
</dbReference>
<dbReference type="AlphaFoldDB" id="A0A8S2T0P0"/>